<evidence type="ECO:0000256" key="9">
    <source>
        <dbReference type="SAM" id="MobiDB-lite"/>
    </source>
</evidence>
<feature type="compositionally biased region" description="Acidic residues" evidence="9">
    <location>
        <begin position="462"/>
        <end position="472"/>
    </location>
</feature>
<dbReference type="Proteomes" id="UP001054902">
    <property type="component" value="Unassembled WGS sequence"/>
</dbReference>
<keyword evidence="6 10" id="KW-1133">Transmembrane helix</keyword>
<feature type="region of interest" description="Disordered" evidence="9">
    <location>
        <begin position="594"/>
        <end position="637"/>
    </location>
</feature>
<evidence type="ECO:0000256" key="2">
    <source>
        <dbReference type="ARBA" id="ARBA00022614"/>
    </source>
</evidence>
<dbReference type="FunFam" id="3.80.10.10:FF:000129">
    <property type="entry name" value="Leucine-rich repeat receptor-like kinase"/>
    <property type="match status" value="1"/>
</dbReference>
<protein>
    <recommendedName>
        <fullName evidence="11">Disease resistance R13L4/SHOC-2-like LRR domain-containing protein</fullName>
    </recommendedName>
</protein>
<dbReference type="Gene3D" id="3.80.10.10">
    <property type="entry name" value="Ribonuclease Inhibitor"/>
    <property type="match status" value="3"/>
</dbReference>
<feature type="transmembrane region" description="Helical" evidence="10">
    <location>
        <begin position="1099"/>
        <end position="1121"/>
    </location>
</feature>
<feature type="compositionally biased region" description="Low complexity" evidence="9">
    <location>
        <begin position="545"/>
        <end position="557"/>
    </location>
</feature>
<feature type="compositionally biased region" description="Basic and acidic residues" evidence="9">
    <location>
        <begin position="696"/>
        <end position="715"/>
    </location>
</feature>
<dbReference type="InterPro" id="IPR032675">
    <property type="entry name" value="LRR_dom_sf"/>
</dbReference>
<keyword evidence="5" id="KW-0677">Repeat</keyword>
<feature type="compositionally biased region" description="Polar residues" evidence="9">
    <location>
        <begin position="719"/>
        <end position="728"/>
    </location>
</feature>
<feature type="compositionally biased region" description="Basic and acidic residues" evidence="9">
    <location>
        <begin position="891"/>
        <end position="900"/>
    </location>
</feature>
<accession>A0AAD3CRI9</accession>
<dbReference type="SUPFAM" id="SSF52058">
    <property type="entry name" value="L domain-like"/>
    <property type="match status" value="1"/>
</dbReference>
<evidence type="ECO:0000256" key="10">
    <source>
        <dbReference type="SAM" id="Phobius"/>
    </source>
</evidence>
<feature type="region of interest" description="Disordered" evidence="9">
    <location>
        <begin position="415"/>
        <end position="489"/>
    </location>
</feature>
<evidence type="ECO:0000313" key="13">
    <source>
        <dbReference type="Proteomes" id="UP001054902"/>
    </source>
</evidence>
<feature type="compositionally biased region" description="Basic and acidic residues" evidence="9">
    <location>
        <begin position="670"/>
        <end position="687"/>
    </location>
</feature>
<feature type="compositionally biased region" description="Low complexity" evidence="9">
    <location>
        <begin position="955"/>
        <end position="973"/>
    </location>
</feature>
<evidence type="ECO:0000256" key="7">
    <source>
        <dbReference type="ARBA" id="ARBA00023136"/>
    </source>
</evidence>
<evidence type="ECO:0000256" key="8">
    <source>
        <dbReference type="ARBA" id="ARBA00023180"/>
    </source>
</evidence>
<organism evidence="12 13">
    <name type="scientific">Chaetoceros tenuissimus</name>
    <dbReference type="NCBI Taxonomy" id="426638"/>
    <lineage>
        <taxon>Eukaryota</taxon>
        <taxon>Sar</taxon>
        <taxon>Stramenopiles</taxon>
        <taxon>Ochrophyta</taxon>
        <taxon>Bacillariophyta</taxon>
        <taxon>Coscinodiscophyceae</taxon>
        <taxon>Chaetocerotophycidae</taxon>
        <taxon>Chaetocerotales</taxon>
        <taxon>Chaetocerotaceae</taxon>
        <taxon>Chaetoceros</taxon>
    </lineage>
</organism>
<dbReference type="GO" id="GO:0016020">
    <property type="term" value="C:membrane"/>
    <property type="evidence" value="ECO:0007669"/>
    <property type="project" value="UniProtKB-SubCell"/>
</dbReference>
<sequence length="1578" mass="176267">MQSSSSWNSLYEAASESANSKIVQKAINELLADDDLRQQLALGLGAQAVSLCHSTEAAQRIQQILIAACVVEANDAHHNEETTPSSELISIGGALAELMLMFHDCYETCREYFIQAFIDQVAHLVSKPNIENSTFSCHLVVAAFLRVAEYPDQFKGVHASISFTAALYAYEVASLVHCKDQITDQMYRRIIEMYTLAFSDYQIDRELFEKSSDLLQSIGNSRFHSFVAPILVETMENITKTSTAIACLQSYMQFIELLDKCGMNSVLPHYFCDDGFLSIMIDTSMELIIEMNTEDVTIMVYELLCTIIRCCPEGGVIVAAGALVDALNVDGGVFKSSEECQLFVEHVTKCLHQVAVCIQDMMDQDARNKRAISNEDTIRTVYEITNIMKVLKNTETLNLWTDILTLLDQYNDMDDESTAESTSSSKSRQEEGIGHPSSGPSENDHGSISRNGQEQISSDSQNNEDEKEEQQQEDGTRPADGNTFNAFYMGTTDRSFPSFGNLSVCQTSHSEASSRHCYSEAGSRYGDKFRTQHNVYDSDLMNGAVEVSSASSISDQSSSDDDHAEDDAEDENDAVDDVNHERLSALIKAVSTRSFSVDEENEIEDAMESDEIVDNIKEQRKQENEIDLEEDSKIPAKENIRYTTDSAPISTAIRTKQSAEYSLEERIKNKLEAEERKSDPPDLDFKIKAKVGMHSMESHSDEDKNPPPFETDGKVHRNAASSIPNSSKSIEDRINAKLHSENKSYSVESHSDEDKNPPPFETDEKVHRNAASGIPNSSKSIEDRINAKLHSENKTFANLKKIDDTATATLTVSNTSRGIEESINSKLKYEKQQGFAKPYHNDDDQKHTTNDEINRRIDGKLNGSGAQTKLPKHESDEDMLKSTLSAFPRKSTVEHSIEHRIKSKLQAGASSLPSQNNEDTESKIRKKMNSHQSGYESEPSINKSTQRDVDEDIVPSPSTSSSEESPLSNTNNSKQRDILDERISSKLEAQQLTKNSRDDIGARNLHSEEELGDQSEFDEDDEPDENDLETEPLLELDVENQATSDANVRRKKKVVDTESASEEEDDKLVVAMAIEDEDDNLNEARNYDPSTKGKLSRSLVRWTLVAFIAAVIVTLTLVFLLSKTKLKENEELSPTQAPTSNLQGEIANSIIEMFGNQAYSDPTSSYGKAFAWITQDNYAFSKFQELNEVTEAARNSANSTFDLQQRFVCTLFYFKLKGNGWESCSASFDYSDTKCEHKNREEVIEERSSWLSDVDECEWGGIICNNGKIIGLDLNEMNLHGTIPTEIVRLDKLQIISLVNNTIHGFLPSAIGGLSQLLDLDLHWNKMSGELPKDIYNLTNLIVLNLGYNAFNGTLSEELGNLEQLKGLHLKANTFGGSIPSAIGDLDKLEYLTLSDNLFTSWPEDVIALTNLRSLWIDRNKFKGRLHLPIAEELEELVVEINQFNGSLPDNLYKAKNLKYIKAGFNDFSGKLQDEIGNLKKLRLLQLWDNAFTGNIPLSLGTIDTLEMVYLSHNNFDGVMPDSICSLWDSELRELDADCLNDLLPGDEYYGEVEVECPTSCCSRCCNPGKNGVCKNAN</sequence>
<keyword evidence="4" id="KW-0732">Signal</keyword>
<dbReference type="PANTHER" id="PTHR45974">
    <property type="entry name" value="RECEPTOR-LIKE PROTEIN 55"/>
    <property type="match status" value="1"/>
</dbReference>
<keyword evidence="2" id="KW-0433">Leucine-rich repeat</keyword>
<reference evidence="12 13" key="1">
    <citation type="journal article" date="2021" name="Sci. Rep.">
        <title>The genome of the diatom Chaetoceros tenuissimus carries an ancient integrated fragment of an extant virus.</title>
        <authorList>
            <person name="Hongo Y."/>
            <person name="Kimura K."/>
            <person name="Takaki Y."/>
            <person name="Yoshida Y."/>
            <person name="Baba S."/>
            <person name="Kobayashi G."/>
            <person name="Nagasaki K."/>
            <person name="Hano T."/>
            <person name="Tomaru Y."/>
        </authorList>
    </citation>
    <scope>NUCLEOTIDE SEQUENCE [LARGE SCALE GENOMIC DNA]</scope>
    <source>
        <strain evidence="12 13">NIES-3715</strain>
    </source>
</reference>
<dbReference type="Pfam" id="PF23598">
    <property type="entry name" value="LRR_14"/>
    <property type="match status" value="1"/>
</dbReference>
<evidence type="ECO:0000256" key="3">
    <source>
        <dbReference type="ARBA" id="ARBA00022692"/>
    </source>
</evidence>
<dbReference type="FunFam" id="3.80.10.10:FF:000041">
    <property type="entry name" value="LRR receptor-like serine/threonine-protein kinase ERECTA"/>
    <property type="match status" value="2"/>
</dbReference>
<feature type="compositionally biased region" description="Polar residues" evidence="9">
    <location>
        <begin position="908"/>
        <end position="917"/>
    </location>
</feature>
<gene>
    <name evidence="12" type="ORF">CTEN210_06342</name>
</gene>
<feature type="domain" description="Disease resistance R13L4/SHOC-2-like LRR" evidence="11">
    <location>
        <begin position="1277"/>
        <end position="1372"/>
    </location>
</feature>
<evidence type="ECO:0000313" key="12">
    <source>
        <dbReference type="EMBL" id="GFH49866.1"/>
    </source>
</evidence>
<feature type="compositionally biased region" description="Basic and acidic residues" evidence="9">
    <location>
        <begin position="871"/>
        <end position="880"/>
    </location>
</feature>
<feature type="compositionally biased region" description="Acidic residues" evidence="9">
    <location>
        <begin position="1010"/>
        <end position="1038"/>
    </location>
</feature>
<evidence type="ECO:0000256" key="4">
    <source>
        <dbReference type="ARBA" id="ARBA00022729"/>
    </source>
</evidence>
<feature type="compositionally biased region" description="Basic and acidic residues" evidence="9">
    <location>
        <begin position="839"/>
        <end position="859"/>
    </location>
</feature>
<keyword evidence="8" id="KW-0325">Glycoprotein</keyword>
<dbReference type="EMBL" id="BLLK01000038">
    <property type="protein sequence ID" value="GFH49866.1"/>
    <property type="molecule type" value="Genomic_DNA"/>
</dbReference>
<keyword evidence="7 10" id="KW-0472">Membrane</keyword>
<evidence type="ECO:0000259" key="11">
    <source>
        <dbReference type="Pfam" id="PF23598"/>
    </source>
</evidence>
<dbReference type="InterPro" id="IPR055414">
    <property type="entry name" value="LRR_R13L4/SHOC2-like"/>
</dbReference>
<evidence type="ECO:0000256" key="5">
    <source>
        <dbReference type="ARBA" id="ARBA00022737"/>
    </source>
</evidence>
<feature type="compositionally biased region" description="Acidic residues" evidence="9">
    <location>
        <begin position="558"/>
        <end position="576"/>
    </location>
</feature>
<evidence type="ECO:0000256" key="1">
    <source>
        <dbReference type="ARBA" id="ARBA00004370"/>
    </source>
</evidence>
<feature type="region of interest" description="Disordered" evidence="9">
    <location>
        <begin position="540"/>
        <end position="580"/>
    </location>
</feature>
<evidence type="ECO:0000256" key="6">
    <source>
        <dbReference type="ARBA" id="ARBA00022989"/>
    </source>
</evidence>
<feature type="compositionally biased region" description="Basic and acidic residues" evidence="9">
    <location>
        <begin position="749"/>
        <end position="767"/>
    </location>
</feature>
<comment type="subcellular location">
    <subcellularLocation>
        <location evidence="1">Membrane</location>
    </subcellularLocation>
</comment>
<keyword evidence="3 10" id="KW-0812">Transmembrane</keyword>
<proteinExistence type="predicted"/>
<feature type="region of interest" description="Disordered" evidence="9">
    <location>
        <begin position="670"/>
        <end position="786"/>
    </location>
</feature>
<comment type="caution">
    <text evidence="12">The sequence shown here is derived from an EMBL/GenBank/DDBJ whole genome shotgun (WGS) entry which is preliminary data.</text>
</comment>
<feature type="compositionally biased region" description="Polar residues" evidence="9">
    <location>
        <begin position="930"/>
        <end position="944"/>
    </location>
</feature>
<feature type="compositionally biased region" description="Basic and acidic residues" evidence="9">
    <location>
        <begin position="995"/>
        <end position="1009"/>
    </location>
</feature>
<feature type="region of interest" description="Disordered" evidence="9">
    <location>
        <begin position="831"/>
        <end position="1064"/>
    </location>
</feature>
<feature type="compositionally biased region" description="Basic and acidic residues" evidence="9">
    <location>
        <begin position="974"/>
        <end position="985"/>
    </location>
</feature>
<name>A0AAD3CRI9_9STRA</name>
<feature type="compositionally biased region" description="Basic and acidic residues" evidence="9">
    <location>
        <begin position="614"/>
        <end position="624"/>
    </location>
</feature>
<dbReference type="Pfam" id="PF00560">
    <property type="entry name" value="LRR_1"/>
    <property type="match status" value="1"/>
</dbReference>
<dbReference type="InterPro" id="IPR001611">
    <property type="entry name" value="Leu-rich_rpt"/>
</dbReference>
<keyword evidence="13" id="KW-1185">Reference proteome</keyword>
<feature type="compositionally biased region" description="Basic and acidic residues" evidence="9">
    <location>
        <begin position="729"/>
        <end position="742"/>
    </location>
</feature>
<feature type="compositionally biased region" description="Acidic residues" evidence="9">
    <location>
        <begin position="597"/>
        <end position="613"/>
    </location>
</feature>